<evidence type="ECO:0000256" key="1">
    <source>
        <dbReference type="SAM" id="MobiDB-lite"/>
    </source>
</evidence>
<evidence type="ECO:0000313" key="2">
    <source>
        <dbReference type="EMBL" id="SED32973.1"/>
    </source>
</evidence>
<dbReference type="EMBL" id="FNRV01000001">
    <property type="protein sequence ID" value="SED32973.1"/>
    <property type="molecule type" value="Genomic_DNA"/>
</dbReference>
<feature type="region of interest" description="Disordered" evidence="1">
    <location>
        <begin position="31"/>
        <end position="51"/>
    </location>
</feature>
<keyword evidence="3" id="KW-1185">Reference proteome</keyword>
<organism evidence="2 3">
    <name type="scientific">Pseudomonas mohnii</name>
    <dbReference type="NCBI Taxonomy" id="395600"/>
    <lineage>
        <taxon>Bacteria</taxon>
        <taxon>Pseudomonadati</taxon>
        <taxon>Pseudomonadota</taxon>
        <taxon>Gammaproteobacteria</taxon>
        <taxon>Pseudomonadales</taxon>
        <taxon>Pseudomonadaceae</taxon>
        <taxon>Pseudomonas</taxon>
    </lineage>
</organism>
<comment type="caution">
    <text evidence="2">The sequence shown here is derived from an EMBL/GenBank/DDBJ whole genome shotgun (WGS) entry which is preliminary data.</text>
</comment>
<accession>A0ABY0YCD6</accession>
<sequence length="129" mass="13922">MPDIYDRSKALAVRMLAPRSKGGKGLEMTLTKSVKGPRDPDTGGAATVNTNHEGSAFRDTYEQKDIDGTAIKVGDVKLLVSPVKLDGADMPQPSTQDKILFDGRLYTVIQVNPWNYAGLAVGFEVQARA</sequence>
<evidence type="ECO:0008006" key="4">
    <source>
        <dbReference type="Google" id="ProtNLM"/>
    </source>
</evidence>
<evidence type="ECO:0000313" key="3">
    <source>
        <dbReference type="Proteomes" id="UP000199665"/>
    </source>
</evidence>
<dbReference type="RefSeq" id="WP_090467935.1">
    <property type="nucleotide sequence ID" value="NZ_FNRV01000001.1"/>
</dbReference>
<gene>
    <name evidence="2" type="ORF">SAMN05216205_4927</name>
</gene>
<dbReference type="Proteomes" id="UP000199665">
    <property type="component" value="Unassembled WGS sequence"/>
</dbReference>
<reference evidence="2 3" key="1">
    <citation type="submission" date="2016-10" db="EMBL/GenBank/DDBJ databases">
        <authorList>
            <person name="Varghese N."/>
            <person name="Submissions S."/>
        </authorList>
    </citation>
    <scope>NUCLEOTIDE SEQUENCE [LARGE SCALE GENOMIC DNA]</scope>
    <source>
        <strain evidence="2 3">DSM 18327</strain>
    </source>
</reference>
<protein>
    <recommendedName>
        <fullName evidence="4">Head-to-tail stopper</fullName>
    </recommendedName>
</protein>
<proteinExistence type="predicted"/>
<name>A0ABY0YCD6_9PSED</name>